<sequence>MLFFSLCPYKAPFSESYSRYKYSLIPINIILLEQKNSSVITELLSLSCSSELSVTAPFAS</sequence>
<evidence type="ECO:0000313" key="2">
    <source>
        <dbReference type="Proteomes" id="UP000003231"/>
    </source>
</evidence>
<protein>
    <submittedName>
        <fullName evidence="1">Uncharacterized protein</fullName>
    </submittedName>
</protein>
<gene>
    <name evidence="1" type="ORF">YPPY08_3677</name>
</gene>
<dbReference type="RefSeq" id="WP_002222306.1">
    <property type="nucleotide sequence ID" value="NZ_AKRT01000405.1"/>
</dbReference>
<dbReference type="Proteomes" id="UP000003231">
    <property type="component" value="Unassembled WGS sequence"/>
</dbReference>
<accession>A0AB72ZEW6</accession>
<dbReference type="GeneID" id="57977708"/>
<organism evidence="1 2">
    <name type="scientific">Yersinia pestis PY-08</name>
    <dbReference type="NCBI Taxonomy" id="992134"/>
    <lineage>
        <taxon>Bacteria</taxon>
        <taxon>Pseudomonadati</taxon>
        <taxon>Pseudomonadota</taxon>
        <taxon>Gammaproteobacteria</taxon>
        <taxon>Enterobacterales</taxon>
        <taxon>Yersiniaceae</taxon>
        <taxon>Yersinia</taxon>
    </lineage>
</organism>
<dbReference type="EMBL" id="AKRT01000405">
    <property type="protein sequence ID" value="EIR15165.1"/>
    <property type="molecule type" value="Genomic_DNA"/>
</dbReference>
<reference evidence="1 2" key="1">
    <citation type="submission" date="2012-05" db="EMBL/GenBank/DDBJ databases">
        <title>Genome sequence of Yersinia Pestis PY-08.</title>
        <authorList>
            <person name="Santana-Cruz I."/>
            <person name="Sengamalay N."/>
            <person name="McCracken C."/>
            <person name="Daugherty S.C."/>
            <person name="Maroo A."/>
            <person name="Vara P.G."/>
            <person name="Tallon L.J."/>
            <person name="Sadzewicz L."/>
            <person name="Vinetz J.M."/>
            <person name="Cespedes Zambrano M.J."/>
            <person name="Fraser-Liggett C.M."/>
            <person name="Tettelin H."/>
        </authorList>
    </citation>
    <scope>NUCLEOTIDE SEQUENCE [LARGE SCALE GENOMIC DNA]</scope>
    <source>
        <strain evidence="1 2">PY-08</strain>
    </source>
</reference>
<comment type="caution">
    <text evidence="1">The sequence shown here is derived from an EMBL/GenBank/DDBJ whole genome shotgun (WGS) entry which is preliminary data.</text>
</comment>
<evidence type="ECO:0000313" key="1">
    <source>
        <dbReference type="EMBL" id="EIR15165.1"/>
    </source>
</evidence>
<name>A0AB72ZEW6_YERPE</name>
<proteinExistence type="predicted"/>
<dbReference type="AlphaFoldDB" id="A0AB72ZEW6"/>